<feature type="domain" description="Aldehyde dehydrogenase" evidence="3">
    <location>
        <begin position="25"/>
        <end position="475"/>
    </location>
</feature>
<dbReference type="PANTHER" id="PTHR43353">
    <property type="entry name" value="SUCCINATE-SEMIALDEHYDE DEHYDROGENASE, MITOCHONDRIAL"/>
    <property type="match status" value="1"/>
</dbReference>
<dbReference type="InterPro" id="IPR016161">
    <property type="entry name" value="Ald_DH/histidinol_DH"/>
</dbReference>
<dbReference type="GO" id="GO:0016620">
    <property type="term" value="F:oxidoreductase activity, acting on the aldehyde or oxo group of donors, NAD or NADP as acceptor"/>
    <property type="evidence" value="ECO:0007669"/>
    <property type="project" value="InterPro"/>
</dbReference>
<dbReference type="EMBL" id="WHNP01000061">
    <property type="protein sequence ID" value="MPW22253.1"/>
    <property type="molecule type" value="Genomic_DNA"/>
</dbReference>
<proteinExistence type="inferred from homology"/>
<evidence type="ECO:0000313" key="5">
    <source>
        <dbReference type="Proteomes" id="UP000484381"/>
    </source>
</evidence>
<dbReference type="InterPro" id="IPR050740">
    <property type="entry name" value="Aldehyde_DH_Superfamily"/>
</dbReference>
<keyword evidence="5" id="KW-1185">Reference proteome</keyword>
<sequence length="481" mass="51513">MNDAYPQDLGLLINGEWHRGGRNVHVVTNPATEAPLAELPLATEADLDAALHAAQRGFHIWSAMSAHQRARLMMRAAQLLKERKESIARVLTLENGKPLVDSLGELDRAIETIEWTAEEGKRTYGRVMVPRSRALSEMTIKRPVGPVAAFAPWNFPVVLAARKVAAALAAGCSTVIKPAEETPASCIALAQAFTDAGVPAGVINMVFGVPAQVSNHLIASTTIKKVSFTGSVPIGRLLCKLAGEQLKPVTMELGGHSPVIVFDDVDVERIATMCAAFKYRNAGQVCLSPNRFYVHERIYDAFVARFVAAAQRIEVGDGLRPGTKMGPLNNVRRLRAAEAFVEDACARGARIETGGKRVGTRGYFFEPTVLTCVDEGASILNEEPFCPVVPIMPFATTEEAIAKANGVEFGLAAYAFTDSLTRASQLVESLEAGWLGINSFTPSLADAPIGGLKTSGIGYEGGPEGLDAYLHTKYVSQASLV</sequence>
<evidence type="ECO:0000313" key="4">
    <source>
        <dbReference type="EMBL" id="MPW22253.1"/>
    </source>
</evidence>
<gene>
    <name evidence="4" type="ORF">GCT13_36855</name>
</gene>
<dbReference type="Proteomes" id="UP000484381">
    <property type="component" value="Unassembled WGS sequence"/>
</dbReference>
<dbReference type="InterPro" id="IPR015590">
    <property type="entry name" value="Aldehyde_DH_dom"/>
</dbReference>
<dbReference type="SUPFAM" id="SSF53720">
    <property type="entry name" value="ALDH-like"/>
    <property type="match status" value="1"/>
</dbReference>
<evidence type="ECO:0000256" key="2">
    <source>
        <dbReference type="ARBA" id="ARBA00023002"/>
    </source>
</evidence>
<accession>A0A7X1NIQ3</accession>
<organism evidence="4 5">
    <name type="scientific">Paraburkholderia franconis</name>
    <dbReference type="NCBI Taxonomy" id="2654983"/>
    <lineage>
        <taxon>Bacteria</taxon>
        <taxon>Pseudomonadati</taxon>
        <taxon>Pseudomonadota</taxon>
        <taxon>Betaproteobacteria</taxon>
        <taxon>Burkholderiales</taxon>
        <taxon>Burkholderiaceae</taxon>
        <taxon>Paraburkholderia</taxon>
    </lineage>
</organism>
<dbReference type="Gene3D" id="3.40.605.10">
    <property type="entry name" value="Aldehyde Dehydrogenase, Chain A, domain 1"/>
    <property type="match status" value="1"/>
</dbReference>
<protein>
    <submittedName>
        <fullName evidence="4">Aldehyde dehydrogenase family protein</fullName>
    </submittedName>
</protein>
<dbReference type="CDD" id="cd07103">
    <property type="entry name" value="ALDH_F5_SSADH_GabD"/>
    <property type="match status" value="1"/>
</dbReference>
<dbReference type="InterPro" id="IPR016163">
    <property type="entry name" value="Ald_DH_C"/>
</dbReference>
<reference evidence="4 5" key="1">
    <citation type="submission" date="2019-10" db="EMBL/GenBank/DDBJ databases">
        <title>Paraburkholderia sp. isolated from nodules of Mimosa pudica from Brazilian Atlantic Forest soils.</title>
        <authorList>
            <person name="Paulitsch F."/>
            <person name="Hungria M."/>
            <person name="Dall'Agnol R."/>
        </authorList>
    </citation>
    <scope>NUCLEOTIDE SEQUENCE [LARGE SCALE GENOMIC DNA]</scope>
    <source>
        <strain evidence="4 5">CNPSo 3157</strain>
    </source>
</reference>
<dbReference type="Pfam" id="PF00171">
    <property type="entry name" value="Aldedh"/>
    <property type="match status" value="1"/>
</dbReference>
<dbReference type="AlphaFoldDB" id="A0A7X1NIQ3"/>
<keyword evidence="2" id="KW-0560">Oxidoreductase</keyword>
<dbReference type="FunFam" id="3.40.605.10:FF:000007">
    <property type="entry name" value="NAD/NADP-dependent betaine aldehyde dehydrogenase"/>
    <property type="match status" value="1"/>
</dbReference>
<comment type="similarity">
    <text evidence="1">Belongs to the aldehyde dehydrogenase family.</text>
</comment>
<name>A0A7X1NIQ3_9BURK</name>
<dbReference type="Gene3D" id="3.40.309.10">
    <property type="entry name" value="Aldehyde Dehydrogenase, Chain A, domain 2"/>
    <property type="match status" value="1"/>
</dbReference>
<dbReference type="RefSeq" id="WP_152766822.1">
    <property type="nucleotide sequence ID" value="NZ_WHNP01000061.1"/>
</dbReference>
<evidence type="ECO:0000256" key="1">
    <source>
        <dbReference type="ARBA" id="ARBA00009986"/>
    </source>
</evidence>
<comment type="caution">
    <text evidence="4">The sequence shown here is derived from an EMBL/GenBank/DDBJ whole genome shotgun (WGS) entry which is preliminary data.</text>
</comment>
<dbReference type="FunFam" id="3.40.309.10:FF:000009">
    <property type="entry name" value="Aldehyde dehydrogenase A"/>
    <property type="match status" value="1"/>
</dbReference>
<dbReference type="InterPro" id="IPR016162">
    <property type="entry name" value="Ald_DH_N"/>
</dbReference>
<dbReference type="PANTHER" id="PTHR43353:SF5">
    <property type="entry name" value="SUCCINATE-SEMIALDEHYDE DEHYDROGENASE, MITOCHONDRIAL"/>
    <property type="match status" value="1"/>
</dbReference>
<evidence type="ECO:0000259" key="3">
    <source>
        <dbReference type="Pfam" id="PF00171"/>
    </source>
</evidence>